<proteinExistence type="predicted"/>
<accession>A0ACC0LIY5</accession>
<dbReference type="EMBL" id="CM046399">
    <property type="protein sequence ID" value="KAI8528267.1"/>
    <property type="molecule type" value="Genomic_DNA"/>
</dbReference>
<evidence type="ECO:0000313" key="1">
    <source>
        <dbReference type="EMBL" id="KAI8528267.1"/>
    </source>
</evidence>
<name>A0ACC0LIY5_RHOML</name>
<evidence type="ECO:0000313" key="2">
    <source>
        <dbReference type="Proteomes" id="UP001062846"/>
    </source>
</evidence>
<protein>
    <submittedName>
        <fullName evidence="1">Uncharacterized protein</fullName>
    </submittedName>
</protein>
<dbReference type="Proteomes" id="UP001062846">
    <property type="component" value="Chromosome 12"/>
</dbReference>
<keyword evidence="2" id="KW-1185">Reference proteome</keyword>
<gene>
    <name evidence="1" type="ORF">RHMOL_Rhmol12G0136900</name>
</gene>
<sequence length="140" mass="15743">MPKPVLVFSLVLEACTNVISLFVPMFSSCMFRQIDQSCSTISELADIRKPTNLSKLTDAALTTNMHSDVPVDYIVDCPRHAKFSITILPLDFRQFTVCLGFVKRYSLSPTGSPLKSHSNNGRLQQRPTTRPPRRRPPTHP</sequence>
<comment type="caution">
    <text evidence="1">The sequence shown here is derived from an EMBL/GenBank/DDBJ whole genome shotgun (WGS) entry which is preliminary data.</text>
</comment>
<organism evidence="1 2">
    <name type="scientific">Rhododendron molle</name>
    <name type="common">Chinese azalea</name>
    <name type="synonym">Azalea mollis</name>
    <dbReference type="NCBI Taxonomy" id="49168"/>
    <lineage>
        <taxon>Eukaryota</taxon>
        <taxon>Viridiplantae</taxon>
        <taxon>Streptophyta</taxon>
        <taxon>Embryophyta</taxon>
        <taxon>Tracheophyta</taxon>
        <taxon>Spermatophyta</taxon>
        <taxon>Magnoliopsida</taxon>
        <taxon>eudicotyledons</taxon>
        <taxon>Gunneridae</taxon>
        <taxon>Pentapetalae</taxon>
        <taxon>asterids</taxon>
        <taxon>Ericales</taxon>
        <taxon>Ericaceae</taxon>
        <taxon>Ericoideae</taxon>
        <taxon>Rhodoreae</taxon>
        <taxon>Rhododendron</taxon>
    </lineage>
</organism>
<reference evidence="1" key="1">
    <citation type="submission" date="2022-02" db="EMBL/GenBank/DDBJ databases">
        <title>Plant Genome Project.</title>
        <authorList>
            <person name="Zhang R.-G."/>
        </authorList>
    </citation>
    <scope>NUCLEOTIDE SEQUENCE</scope>
    <source>
        <strain evidence="1">AT1</strain>
    </source>
</reference>